<evidence type="ECO:0000256" key="8">
    <source>
        <dbReference type="ARBA" id="ARBA00022519"/>
    </source>
</evidence>
<keyword evidence="33" id="KW-1185">Reference proteome</keyword>
<dbReference type="FunFam" id="1.10.3810.10:FF:000003">
    <property type="entry name" value="Penicillin-binding protein 1a"/>
    <property type="match status" value="1"/>
</dbReference>
<keyword evidence="14" id="KW-0378">Hydrolase</keyword>
<evidence type="ECO:0000256" key="9">
    <source>
        <dbReference type="ARBA" id="ARBA00022645"/>
    </source>
</evidence>
<keyword evidence="16" id="KW-0735">Signal-anchor</keyword>
<feature type="domain" description="Penicillin-binding protein OB-like" evidence="31">
    <location>
        <begin position="321"/>
        <end position="436"/>
    </location>
</feature>
<dbReference type="Pfam" id="PF17092">
    <property type="entry name" value="PCB_OB"/>
    <property type="match status" value="1"/>
</dbReference>
<evidence type="ECO:0000256" key="1">
    <source>
        <dbReference type="ARBA" id="ARBA00004249"/>
    </source>
</evidence>
<evidence type="ECO:0000256" key="14">
    <source>
        <dbReference type="ARBA" id="ARBA00022801"/>
    </source>
</evidence>
<evidence type="ECO:0000256" key="28">
    <source>
        <dbReference type="SAM" id="Phobius"/>
    </source>
</evidence>
<comment type="caution">
    <text evidence="32">The sequence shown here is derived from an EMBL/GenBank/DDBJ whole genome shotgun (WGS) entry which is preliminary data.</text>
</comment>
<name>A0A8G2BMY1_9PROT</name>
<evidence type="ECO:0000256" key="13">
    <source>
        <dbReference type="ARBA" id="ARBA00022692"/>
    </source>
</evidence>
<evidence type="ECO:0000313" key="32">
    <source>
        <dbReference type="EMBL" id="SDG45707.1"/>
    </source>
</evidence>
<comment type="pathway">
    <text evidence="2">Cell wall biogenesis; peptidoglycan biosynthesis.</text>
</comment>
<dbReference type="EMBL" id="FNBW01000018">
    <property type="protein sequence ID" value="SDG45707.1"/>
    <property type="molecule type" value="Genomic_DNA"/>
</dbReference>
<dbReference type="GO" id="GO:0008658">
    <property type="term" value="F:penicillin binding"/>
    <property type="evidence" value="ECO:0007669"/>
    <property type="project" value="InterPro"/>
</dbReference>
<evidence type="ECO:0000259" key="31">
    <source>
        <dbReference type="Pfam" id="PF17092"/>
    </source>
</evidence>
<dbReference type="InterPro" id="IPR050396">
    <property type="entry name" value="Glycosyltr_51/Transpeptidase"/>
</dbReference>
<reference evidence="32 33" key="1">
    <citation type="submission" date="2016-10" db="EMBL/GenBank/DDBJ databases">
        <authorList>
            <person name="Varghese N."/>
            <person name="Submissions S."/>
        </authorList>
    </citation>
    <scope>NUCLEOTIDE SEQUENCE [LARGE SCALE GENOMIC DNA]</scope>
    <source>
        <strain evidence="32 33">DSM 18839</strain>
    </source>
</reference>
<dbReference type="GO" id="GO:0008955">
    <property type="term" value="F:peptidoglycan glycosyltransferase activity"/>
    <property type="evidence" value="ECO:0007669"/>
    <property type="project" value="UniProtKB-EC"/>
</dbReference>
<dbReference type="InterPro" id="IPR012340">
    <property type="entry name" value="NA-bd_OB-fold"/>
</dbReference>
<comment type="catalytic activity">
    <reaction evidence="23">
        <text>Preferential cleavage: (Ac)2-L-Lys-D-Ala-|-D-Ala. Also transpeptidation of peptidyl-alanyl moieties that are N-acyl substituents of D-alanine.</text>
        <dbReference type="EC" id="3.4.16.4"/>
    </reaction>
</comment>
<dbReference type="EC" id="3.4.16.4" evidence="5"/>
<feature type="transmembrane region" description="Helical" evidence="28">
    <location>
        <begin position="6"/>
        <end position="27"/>
    </location>
</feature>
<keyword evidence="7" id="KW-1003">Cell membrane</keyword>
<evidence type="ECO:0000256" key="12">
    <source>
        <dbReference type="ARBA" id="ARBA00022679"/>
    </source>
</evidence>
<keyword evidence="19 28" id="KW-0472">Membrane</keyword>
<comment type="similarity">
    <text evidence="4">In the N-terminal section; belongs to the glycosyltransferase 51 family.</text>
</comment>
<feature type="domain" description="Penicillin-binding protein transpeptidase" evidence="29">
    <location>
        <begin position="438"/>
        <end position="730"/>
    </location>
</feature>
<keyword evidence="12" id="KW-0808">Transferase</keyword>
<evidence type="ECO:0000256" key="16">
    <source>
        <dbReference type="ARBA" id="ARBA00022968"/>
    </source>
</evidence>
<dbReference type="NCBIfam" id="TIGR02074">
    <property type="entry name" value="PBP_1a_fam"/>
    <property type="match status" value="1"/>
</dbReference>
<keyword evidence="22" id="KW-0961">Cell wall biogenesis/degradation</keyword>
<evidence type="ECO:0000256" key="2">
    <source>
        <dbReference type="ARBA" id="ARBA00004752"/>
    </source>
</evidence>
<proteinExistence type="inferred from homology"/>
<dbReference type="AlphaFoldDB" id="A0A8G2BMY1"/>
<evidence type="ECO:0000259" key="30">
    <source>
        <dbReference type="Pfam" id="PF00912"/>
    </source>
</evidence>
<dbReference type="GO" id="GO:0009252">
    <property type="term" value="P:peptidoglycan biosynthetic process"/>
    <property type="evidence" value="ECO:0007669"/>
    <property type="project" value="UniProtKB-UniPathway"/>
</dbReference>
<dbReference type="Pfam" id="PF00905">
    <property type="entry name" value="Transpeptidase"/>
    <property type="match status" value="1"/>
</dbReference>
<evidence type="ECO:0000256" key="15">
    <source>
        <dbReference type="ARBA" id="ARBA00022960"/>
    </source>
</evidence>
<evidence type="ECO:0000256" key="25">
    <source>
        <dbReference type="ARBA" id="ARBA00049902"/>
    </source>
</evidence>
<keyword evidence="15" id="KW-0133">Cell shape</keyword>
<feature type="region of interest" description="Disordered" evidence="27">
    <location>
        <begin position="787"/>
        <end position="817"/>
    </location>
</feature>
<keyword evidence="17" id="KW-0573">Peptidoglycan synthesis</keyword>
<dbReference type="GO" id="GO:0046677">
    <property type="term" value="P:response to antibiotic"/>
    <property type="evidence" value="ECO:0007669"/>
    <property type="project" value="UniProtKB-KW"/>
</dbReference>
<dbReference type="InterPro" id="IPR031376">
    <property type="entry name" value="PCB_OB"/>
</dbReference>
<evidence type="ECO:0000256" key="4">
    <source>
        <dbReference type="ARBA" id="ARBA00007739"/>
    </source>
</evidence>
<feature type="domain" description="Glycosyl transferase family 51" evidence="30">
    <location>
        <begin position="56"/>
        <end position="233"/>
    </location>
</feature>
<protein>
    <recommendedName>
        <fullName evidence="6">Penicillin-binding protein 1A</fullName>
        <ecNumber evidence="24">2.4.99.28</ecNumber>
        <ecNumber evidence="5">3.4.16.4</ecNumber>
    </recommendedName>
</protein>
<evidence type="ECO:0000256" key="19">
    <source>
        <dbReference type="ARBA" id="ARBA00023136"/>
    </source>
</evidence>
<dbReference type="GO" id="GO:0071555">
    <property type="term" value="P:cell wall organization"/>
    <property type="evidence" value="ECO:0007669"/>
    <property type="project" value="UniProtKB-KW"/>
</dbReference>
<dbReference type="Gene3D" id="1.10.3810.10">
    <property type="entry name" value="Biosynthetic peptidoglycan transglycosylase-like"/>
    <property type="match status" value="1"/>
</dbReference>
<dbReference type="Gene3D" id="2.40.50.140">
    <property type="entry name" value="Nucleic acid-binding proteins"/>
    <property type="match status" value="1"/>
</dbReference>
<comment type="pathway">
    <text evidence="26">Glycan biosynthesis.</text>
</comment>
<evidence type="ECO:0000256" key="26">
    <source>
        <dbReference type="ARBA" id="ARBA00060592"/>
    </source>
</evidence>
<dbReference type="GO" id="GO:0005886">
    <property type="term" value="C:plasma membrane"/>
    <property type="evidence" value="ECO:0007669"/>
    <property type="project" value="UniProtKB-SubCell"/>
</dbReference>
<dbReference type="SUPFAM" id="SSF56601">
    <property type="entry name" value="beta-lactamase/transpeptidase-like"/>
    <property type="match status" value="1"/>
</dbReference>
<gene>
    <name evidence="32" type="ORF">SAMN05660686_04463</name>
</gene>
<evidence type="ECO:0000256" key="21">
    <source>
        <dbReference type="ARBA" id="ARBA00023268"/>
    </source>
</evidence>
<evidence type="ECO:0000256" key="18">
    <source>
        <dbReference type="ARBA" id="ARBA00022989"/>
    </source>
</evidence>
<dbReference type="GO" id="GO:0008360">
    <property type="term" value="P:regulation of cell shape"/>
    <property type="evidence" value="ECO:0007669"/>
    <property type="project" value="UniProtKB-KW"/>
</dbReference>
<evidence type="ECO:0000256" key="5">
    <source>
        <dbReference type="ARBA" id="ARBA00012448"/>
    </source>
</evidence>
<keyword evidence="8" id="KW-0997">Cell inner membrane</keyword>
<keyword evidence="11" id="KW-0328">Glycosyltransferase</keyword>
<dbReference type="UniPathway" id="UPA00219"/>
<dbReference type="SUPFAM" id="SSF53955">
    <property type="entry name" value="Lysozyme-like"/>
    <property type="match status" value="1"/>
</dbReference>
<dbReference type="EC" id="2.4.99.28" evidence="24"/>
<evidence type="ECO:0000256" key="3">
    <source>
        <dbReference type="ARBA" id="ARBA00007090"/>
    </source>
</evidence>
<keyword evidence="13 28" id="KW-0812">Transmembrane</keyword>
<evidence type="ECO:0000256" key="17">
    <source>
        <dbReference type="ARBA" id="ARBA00022984"/>
    </source>
</evidence>
<evidence type="ECO:0000313" key="33">
    <source>
        <dbReference type="Proteomes" id="UP000198615"/>
    </source>
</evidence>
<evidence type="ECO:0000256" key="20">
    <source>
        <dbReference type="ARBA" id="ARBA00023251"/>
    </source>
</evidence>
<dbReference type="InterPro" id="IPR012338">
    <property type="entry name" value="Beta-lactam/transpept-like"/>
</dbReference>
<keyword evidence="10" id="KW-0645">Protease</keyword>
<sequence length="817" mass="88690">MLRWLLGIFVFFLIVAIGGVGAVLYAFHHFGRGLPDYEYLADYEPPVVTRVHAGDGRLLEEYARNKRVFVAIEAIPKRVVKAFLAAEDKNFYNHPGIDFVSLASAVVLNLKNYGTGRRPVGASTITQQVAKNFLLTNEVSIDRKAKEAILSFRIERVLSKDRILELYLNEIYLGFGSYGVAAAALNYFDKPLAELTIAEAAYLAALPKAPNNYHPTRKHDAAVARRNWVVGQMSDNGFITQAEAQSAVQEPLTVSTATTGDETSADYFAEEVRRDLLERYGDEGLYEGGLSVRTTLDPELQRMADKALRGGLIDYDQRHGWRGPLARIEIVPGWGDALAKVERPSGLGDWRLGAVVKADAKAATIGFPDGSLARLPYDEMKWARQWLEDQRFGGTPKSVTEVLSVGDVVPVETVTEDGKGEAYSEATVALRQIPDVSGGLVAMDPHTGRVLAMTGGYSTEMSEFNRATQAWRQPGSSFKPFVYLTALDSGYTPATQILDAPFVLDQGPGLPKWKPSNYSNEFYGPTPMRLGIEKSRNLMTVRLAQTIGMEKVVQYAKRFGVVDDMQPHLSFSLGAAETTLLRMTTAYSMLVNGGKRITPSLFDRVVDRHGKTVYRHDDRSCDGCSAESWTGGPPPQIPDTREQIVDPASAYQIVSMLEGVVLRGTGRRIAELGKTLGGKTGATTENMDTWFVGFSPDLAVGVYVGFDQPRTLGRHDTGSSVAAPIFKAFMADALEDVVTPDFRIPPGVRMVWVDLESGQRANPGAPGAILEAFKPGTEPTGESLVIGGGMGPAPSNTDPASAPSSAAPVATSGSGLY</sequence>
<evidence type="ECO:0000256" key="7">
    <source>
        <dbReference type="ARBA" id="ARBA00022475"/>
    </source>
</evidence>
<evidence type="ECO:0000256" key="11">
    <source>
        <dbReference type="ARBA" id="ARBA00022676"/>
    </source>
</evidence>
<dbReference type="GO" id="GO:0030288">
    <property type="term" value="C:outer membrane-bounded periplasmic space"/>
    <property type="evidence" value="ECO:0007669"/>
    <property type="project" value="TreeGrafter"/>
</dbReference>
<accession>A0A8G2BMY1</accession>
<comment type="subcellular location">
    <subcellularLocation>
        <location evidence="1">Cell inner membrane</location>
        <topology evidence="1">Single-pass type II membrane protein</topology>
    </subcellularLocation>
</comment>
<dbReference type="GO" id="GO:0006508">
    <property type="term" value="P:proteolysis"/>
    <property type="evidence" value="ECO:0007669"/>
    <property type="project" value="UniProtKB-KW"/>
</dbReference>
<evidence type="ECO:0000256" key="22">
    <source>
        <dbReference type="ARBA" id="ARBA00023316"/>
    </source>
</evidence>
<evidence type="ECO:0000256" key="27">
    <source>
        <dbReference type="SAM" id="MobiDB-lite"/>
    </source>
</evidence>
<dbReference type="InterPro" id="IPR001264">
    <property type="entry name" value="Glyco_trans_51"/>
</dbReference>
<evidence type="ECO:0000256" key="24">
    <source>
        <dbReference type="ARBA" id="ARBA00044770"/>
    </source>
</evidence>
<organism evidence="32 33">
    <name type="scientific">Thalassobaculum litoreum DSM 18839</name>
    <dbReference type="NCBI Taxonomy" id="1123362"/>
    <lineage>
        <taxon>Bacteria</taxon>
        <taxon>Pseudomonadati</taxon>
        <taxon>Pseudomonadota</taxon>
        <taxon>Alphaproteobacteria</taxon>
        <taxon>Rhodospirillales</taxon>
        <taxon>Thalassobaculaceae</taxon>
        <taxon>Thalassobaculum</taxon>
    </lineage>
</organism>
<feature type="compositionally biased region" description="Low complexity" evidence="27">
    <location>
        <begin position="792"/>
        <end position="817"/>
    </location>
</feature>
<evidence type="ECO:0000256" key="10">
    <source>
        <dbReference type="ARBA" id="ARBA00022670"/>
    </source>
</evidence>
<comment type="catalytic activity">
    <reaction evidence="25">
        <text>[GlcNAc-(1-&gt;4)-Mur2Ac(oyl-L-Ala-gamma-D-Glu-L-Lys-D-Ala-D-Ala)](n)-di-trans,octa-cis-undecaprenyl diphosphate + beta-D-GlcNAc-(1-&gt;4)-Mur2Ac(oyl-L-Ala-gamma-D-Glu-L-Lys-D-Ala-D-Ala)-di-trans,octa-cis-undecaprenyl diphosphate = [GlcNAc-(1-&gt;4)-Mur2Ac(oyl-L-Ala-gamma-D-Glu-L-Lys-D-Ala-D-Ala)](n+1)-di-trans,octa-cis-undecaprenyl diphosphate + di-trans,octa-cis-undecaprenyl diphosphate + H(+)</text>
        <dbReference type="Rhea" id="RHEA:23708"/>
        <dbReference type="Rhea" id="RHEA-COMP:9602"/>
        <dbReference type="Rhea" id="RHEA-COMP:9603"/>
        <dbReference type="ChEBI" id="CHEBI:15378"/>
        <dbReference type="ChEBI" id="CHEBI:58405"/>
        <dbReference type="ChEBI" id="CHEBI:60033"/>
        <dbReference type="ChEBI" id="CHEBI:78435"/>
        <dbReference type="EC" id="2.4.99.28"/>
    </reaction>
</comment>
<dbReference type="PANTHER" id="PTHR32282">
    <property type="entry name" value="BINDING PROTEIN TRANSPEPTIDASE, PUTATIVE-RELATED"/>
    <property type="match status" value="1"/>
</dbReference>
<keyword evidence="18 28" id="KW-1133">Transmembrane helix</keyword>
<dbReference type="InterPro" id="IPR023346">
    <property type="entry name" value="Lysozyme-like_dom_sf"/>
</dbReference>
<comment type="similarity">
    <text evidence="3">In the C-terminal section; belongs to the transpeptidase family.</text>
</comment>
<dbReference type="InterPro" id="IPR036950">
    <property type="entry name" value="PBP_transglycosylase"/>
</dbReference>
<keyword evidence="9" id="KW-0121">Carboxypeptidase</keyword>
<dbReference type="Gene3D" id="3.40.710.10">
    <property type="entry name" value="DD-peptidase/beta-lactamase superfamily"/>
    <property type="match status" value="2"/>
</dbReference>
<evidence type="ECO:0000256" key="6">
    <source>
        <dbReference type="ARBA" id="ARBA00018638"/>
    </source>
</evidence>
<dbReference type="Pfam" id="PF00912">
    <property type="entry name" value="Transgly"/>
    <property type="match status" value="1"/>
</dbReference>
<dbReference type="GO" id="GO:0009002">
    <property type="term" value="F:serine-type D-Ala-D-Ala carboxypeptidase activity"/>
    <property type="evidence" value="ECO:0007669"/>
    <property type="project" value="UniProtKB-EC"/>
</dbReference>
<dbReference type="PANTHER" id="PTHR32282:SF27">
    <property type="entry name" value="PENICILLIN-BINDING PROTEIN 1A"/>
    <property type="match status" value="1"/>
</dbReference>
<evidence type="ECO:0000259" key="29">
    <source>
        <dbReference type="Pfam" id="PF00905"/>
    </source>
</evidence>
<keyword evidence="20" id="KW-0046">Antibiotic resistance</keyword>
<keyword evidence="21" id="KW-0511">Multifunctional enzyme</keyword>
<dbReference type="InterPro" id="IPR001460">
    <property type="entry name" value="PCN-bd_Tpept"/>
</dbReference>
<dbReference type="Proteomes" id="UP000198615">
    <property type="component" value="Unassembled WGS sequence"/>
</dbReference>
<evidence type="ECO:0000256" key="23">
    <source>
        <dbReference type="ARBA" id="ARBA00034000"/>
    </source>
</evidence>